<feature type="transmembrane region" description="Helical" evidence="1">
    <location>
        <begin position="182"/>
        <end position="199"/>
    </location>
</feature>
<feature type="transmembrane region" description="Helical" evidence="1">
    <location>
        <begin position="13"/>
        <end position="37"/>
    </location>
</feature>
<dbReference type="RefSeq" id="WP_096461413.1">
    <property type="nucleotide sequence ID" value="NZ_AP014936.1"/>
</dbReference>
<dbReference type="Proteomes" id="UP000218899">
    <property type="component" value="Chromosome"/>
</dbReference>
<evidence type="ECO:0000313" key="2">
    <source>
        <dbReference type="EMBL" id="BAU48950.1"/>
    </source>
</evidence>
<protein>
    <submittedName>
        <fullName evidence="2">Uncharacterized protein</fullName>
    </submittedName>
</protein>
<feature type="transmembrane region" description="Helical" evidence="1">
    <location>
        <begin position="137"/>
        <end position="162"/>
    </location>
</feature>
<keyword evidence="1" id="KW-0472">Membrane</keyword>
<keyword evidence="1" id="KW-1133">Transmembrane helix</keyword>
<organism evidence="2 3">
    <name type="scientific">Sulfurifustis variabilis</name>
    <dbReference type="NCBI Taxonomy" id="1675686"/>
    <lineage>
        <taxon>Bacteria</taxon>
        <taxon>Pseudomonadati</taxon>
        <taxon>Pseudomonadota</taxon>
        <taxon>Gammaproteobacteria</taxon>
        <taxon>Acidiferrobacterales</taxon>
        <taxon>Acidiferrobacteraceae</taxon>
        <taxon>Sulfurifustis</taxon>
    </lineage>
</organism>
<feature type="transmembrane region" description="Helical" evidence="1">
    <location>
        <begin position="49"/>
        <end position="68"/>
    </location>
</feature>
<proteinExistence type="predicted"/>
<feature type="transmembrane region" description="Helical" evidence="1">
    <location>
        <begin position="205"/>
        <end position="226"/>
    </location>
</feature>
<keyword evidence="1" id="KW-0812">Transmembrane</keyword>
<dbReference type="EMBL" id="AP014936">
    <property type="protein sequence ID" value="BAU48950.1"/>
    <property type="molecule type" value="Genomic_DNA"/>
</dbReference>
<evidence type="ECO:0000256" key="1">
    <source>
        <dbReference type="SAM" id="Phobius"/>
    </source>
</evidence>
<accession>A0A1B4V5Y3</accession>
<dbReference type="OrthoDB" id="9943093at2"/>
<gene>
    <name evidence="2" type="ORF">SVA_2401</name>
</gene>
<keyword evidence="3" id="KW-1185">Reference proteome</keyword>
<name>A0A1B4V5Y3_9GAMM</name>
<sequence length="243" mass="25949">MNSNPAGAPRLRAFVRVLLSGGVWSVIAVQIAMLFLLRAHPEEAAPSSAQLRVGALAALFFALLYVIAGASHALARGRDTVSLPEVLIAGRAVYGRFLWLGFKAMLVFLVLFNLLLSVVLAASGVEMQTLVEASVGLYPWLGALIAFVFVYWMPVIFVHGNFALADTVRTALLALWHDRRQAAYLAFLTLTPTVLAALLRDPPPLPAVVALNVAGGVLGWTAYAFCVSRLQRAGATQPLAAVS</sequence>
<dbReference type="KEGG" id="sva:SVA_2401"/>
<dbReference type="AlphaFoldDB" id="A0A1B4V5Y3"/>
<feature type="transmembrane region" description="Helical" evidence="1">
    <location>
        <begin position="104"/>
        <end position="125"/>
    </location>
</feature>
<reference evidence="2 3" key="1">
    <citation type="submission" date="2015-08" db="EMBL/GenBank/DDBJ databases">
        <title>Complete genome sequence of Sulfurifustis variabilis.</title>
        <authorList>
            <person name="Miura A."/>
            <person name="Kojima H."/>
            <person name="Fukui M."/>
        </authorList>
    </citation>
    <scope>NUCLEOTIDE SEQUENCE [LARGE SCALE GENOMIC DNA]</scope>
    <source>
        <strain evidence="3">skN76</strain>
    </source>
</reference>
<evidence type="ECO:0000313" key="3">
    <source>
        <dbReference type="Proteomes" id="UP000218899"/>
    </source>
</evidence>